<evidence type="ECO:0000313" key="7">
    <source>
        <dbReference type="Proteomes" id="UP000694941"/>
    </source>
</evidence>
<comment type="similarity">
    <text evidence="2">Belongs to the TMEM200 family.</text>
</comment>
<dbReference type="GeneID" id="111083732"/>
<comment type="subcellular location">
    <subcellularLocation>
        <location evidence="1">Membrane</location>
        <topology evidence="1">Multi-pass membrane protein</topology>
    </subcellularLocation>
</comment>
<keyword evidence="3 6" id="KW-0812">Transmembrane</keyword>
<evidence type="ECO:0000256" key="6">
    <source>
        <dbReference type="SAM" id="Phobius"/>
    </source>
</evidence>
<evidence type="ECO:0000256" key="1">
    <source>
        <dbReference type="ARBA" id="ARBA00004141"/>
    </source>
</evidence>
<accession>A0ABM1RXK0</accession>
<dbReference type="PANTHER" id="PTHR31815:SF1">
    <property type="entry name" value="TRANSMEMBRANE PROTEIN 200C"/>
    <property type="match status" value="1"/>
</dbReference>
<dbReference type="InterPro" id="IPR018787">
    <property type="entry name" value="DUF2371_TMEM200"/>
</dbReference>
<keyword evidence="5 6" id="KW-0472">Membrane</keyword>
<reference evidence="8" key="1">
    <citation type="submission" date="2025-08" db="UniProtKB">
        <authorList>
            <consortium name="RefSeq"/>
        </authorList>
    </citation>
    <scope>IDENTIFICATION</scope>
    <source>
        <tissue evidence="8">Muscle</tissue>
    </source>
</reference>
<organism evidence="7 8">
    <name type="scientific">Limulus polyphemus</name>
    <name type="common">Atlantic horseshoe crab</name>
    <dbReference type="NCBI Taxonomy" id="6850"/>
    <lineage>
        <taxon>Eukaryota</taxon>
        <taxon>Metazoa</taxon>
        <taxon>Ecdysozoa</taxon>
        <taxon>Arthropoda</taxon>
        <taxon>Chelicerata</taxon>
        <taxon>Merostomata</taxon>
        <taxon>Xiphosura</taxon>
        <taxon>Limulidae</taxon>
        <taxon>Limulus</taxon>
    </lineage>
</organism>
<evidence type="ECO:0000256" key="3">
    <source>
        <dbReference type="ARBA" id="ARBA00022692"/>
    </source>
</evidence>
<protein>
    <submittedName>
        <fullName evidence="8">Uncharacterized protein LOC111083732</fullName>
    </submittedName>
</protein>
<dbReference type="PANTHER" id="PTHR31815">
    <property type="entry name" value="AGAP005329-PA"/>
    <property type="match status" value="1"/>
</dbReference>
<dbReference type="Proteomes" id="UP000694941">
    <property type="component" value="Unplaced"/>
</dbReference>
<gene>
    <name evidence="8" type="primary">LOC111083732</name>
</gene>
<feature type="transmembrane region" description="Helical" evidence="6">
    <location>
        <begin position="54"/>
        <end position="75"/>
    </location>
</feature>
<dbReference type="RefSeq" id="XP_022236105.1">
    <property type="nucleotide sequence ID" value="XM_022380397.1"/>
</dbReference>
<name>A0ABM1RXK0_LIMPO</name>
<evidence type="ECO:0000313" key="8">
    <source>
        <dbReference type="RefSeq" id="XP_022236105.1"/>
    </source>
</evidence>
<keyword evidence="7" id="KW-1185">Reference proteome</keyword>
<evidence type="ECO:0000256" key="2">
    <source>
        <dbReference type="ARBA" id="ARBA00005308"/>
    </source>
</evidence>
<sequence>MNNAAVIGRQLRRQKHYRGSYQAQNNSQNKEKRNCIAELRERITVECIVKTCKAFSIGSFVFSVGLSMMVVGFYAEPLSTYVDVAANGTRFFRVDISQRTGLEYLTYVGPIIMGIGGITLVAAYVFTFGMKESTGAKVVPVTAERLTGVDSLFRSKPVRKRDTPDLVEQAVEQTASQRVNALTKPEISPVIILQPSCLQQLLPSDQGGRTSTPRL</sequence>
<evidence type="ECO:0000256" key="5">
    <source>
        <dbReference type="ARBA" id="ARBA00023136"/>
    </source>
</evidence>
<feature type="transmembrane region" description="Helical" evidence="6">
    <location>
        <begin position="104"/>
        <end position="127"/>
    </location>
</feature>
<proteinExistence type="inferred from homology"/>
<evidence type="ECO:0000256" key="4">
    <source>
        <dbReference type="ARBA" id="ARBA00022989"/>
    </source>
</evidence>
<keyword evidence="4 6" id="KW-1133">Transmembrane helix</keyword>